<keyword evidence="3" id="KW-1185">Reference proteome</keyword>
<dbReference type="Pfam" id="PF01593">
    <property type="entry name" value="Amino_oxidase"/>
    <property type="match status" value="1"/>
</dbReference>
<evidence type="ECO:0000313" key="2">
    <source>
        <dbReference type="EMBL" id="KUL31673.1"/>
    </source>
</evidence>
<dbReference type="GO" id="GO:0016491">
    <property type="term" value="F:oxidoreductase activity"/>
    <property type="evidence" value="ECO:0007669"/>
    <property type="project" value="InterPro"/>
</dbReference>
<feature type="domain" description="Amine oxidase" evidence="1">
    <location>
        <begin position="15"/>
        <end position="482"/>
    </location>
</feature>
<dbReference type="RefSeq" id="WP_059138483.1">
    <property type="nucleotide sequence ID" value="NZ_LMBR01000048.1"/>
</dbReference>
<proteinExistence type="predicted"/>
<evidence type="ECO:0000313" key="3">
    <source>
        <dbReference type="Proteomes" id="UP000053937"/>
    </source>
</evidence>
<dbReference type="AlphaFoldDB" id="A0A101JRL3"/>
<dbReference type="Proteomes" id="UP000053937">
    <property type="component" value="Unassembled WGS sequence"/>
</dbReference>
<organism evidence="2 3">
    <name type="scientific">Chlorobium limicola</name>
    <dbReference type="NCBI Taxonomy" id="1092"/>
    <lineage>
        <taxon>Bacteria</taxon>
        <taxon>Pseudomonadati</taxon>
        <taxon>Chlorobiota</taxon>
        <taxon>Chlorobiia</taxon>
        <taxon>Chlorobiales</taxon>
        <taxon>Chlorobiaceae</taxon>
        <taxon>Chlorobium/Pelodictyon group</taxon>
        <taxon>Chlorobium</taxon>
    </lineage>
</organism>
<dbReference type="EMBL" id="LMBR01000048">
    <property type="protein sequence ID" value="KUL31673.1"/>
    <property type="molecule type" value="Genomic_DNA"/>
</dbReference>
<accession>A0A101JRL3</accession>
<dbReference type="SUPFAM" id="SSF51905">
    <property type="entry name" value="FAD/NAD(P)-binding domain"/>
    <property type="match status" value="1"/>
</dbReference>
<dbReference type="OrthoDB" id="9789960at2"/>
<gene>
    <name evidence="2" type="ORF">ASB62_02520</name>
</gene>
<comment type="caution">
    <text evidence="2">The sequence shown here is derived from an EMBL/GenBank/DDBJ whole genome shotgun (WGS) entry which is preliminary data.</text>
</comment>
<dbReference type="PANTHER" id="PTHR46313:SF3">
    <property type="entry name" value="PROLYCOPENE ISOMERASE, CHLOROPLASTIC"/>
    <property type="match status" value="1"/>
</dbReference>
<dbReference type="GO" id="GO:0016116">
    <property type="term" value="P:carotenoid metabolic process"/>
    <property type="evidence" value="ECO:0007669"/>
    <property type="project" value="InterPro"/>
</dbReference>
<dbReference type="Gene3D" id="3.50.50.60">
    <property type="entry name" value="FAD/NAD(P)-binding domain"/>
    <property type="match status" value="2"/>
</dbReference>
<dbReference type="InterPro" id="IPR002937">
    <property type="entry name" value="Amino_oxidase"/>
</dbReference>
<dbReference type="InterPro" id="IPR036188">
    <property type="entry name" value="FAD/NAD-bd_sf"/>
</dbReference>
<reference evidence="2 3" key="1">
    <citation type="submission" date="2015-10" db="EMBL/GenBank/DDBJ databases">
        <title>Draft Genome Sequence of Chlorobium limicola strain Frasassi Growing under Artificial Lighting in the Frasassi Cave System.</title>
        <authorList>
            <person name="Mansor M."/>
            <person name="Macalady J."/>
        </authorList>
    </citation>
    <scope>NUCLEOTIDE SEQUENCE [LARGE SCALE GENOMIC DNA]</scope>
    <source>
        <strain evidence="2 3">Frasassi</strain>
    </source>
</reference>
<name>A0A101JRL3_CHLLI</name>
<evidence type="ECO:0000259" key="1">
    <source>
        <dbReference type="Pfam" id="PF01593"/>
    </source>
</evidence>
<dbReference type="InterPro" id="IPR045892">
    <property type="entry name" value="CrtISO-like"/>
</dbReference>
<dbReference type="PANTHER" id="PTHR46313">
    <property type="match status" value="1"/>
</dbReference>
<sequence>MDYRELNIIVIGSGIGGLAAGAILAAKGAAVTVLEAQDYPGGCAATFFRNGYRFDAGATVGCGFHPGGPMHELGRELGINWPIEEEPVAWQYRHKELRLDLTRSGDAVLQRFPHSVSFWKEQKQLAGLLWQLASGGLSWPPETLRDLAGLLRKGVSGFSGAGRLLKFAPRTALAWLAAHQLDADPEFVRFIDAQLLISVQTTSACAGAINAAIALDLPFSGAWHVKGGIGTIAELLAKSITDNGGAVLYRKKVIRIDSVRKQVAGVETGDGSAFAADIVLANLTPESLGELLDSHSADTAMKQGQSAEWSAFMLYLGMDPSVFEASGSHHLQIIGSSGELGEGNSIFVSFSPPAESGRAPEGLCAVTVSTHSRPAPWFEALNRGRGEYLELKRAYTENVLDLMSSQFPGVRDAVRFIEAGTPVTWQRYTGRGHGYVGGYPQISLFDVISPSTAFDNMFLAGDSVFPGQSLPGVVTGARRVVEMVVKSAGRM</sequence>
<protein>
    <submittedName>
        <fullName evidence="2">Amine oxidase</fullName>
    </submittedName>
</protein>